<evidence type="ECO:0000313" key="2">
    <source>
        <dbReference type="Proteomes" id="UP000516304"/>
    </source>
</evidence>
<dbReference type="Proteomes" id="UP000516304">
    <property type="component" value="Chromosome TIRI35C"/>
</dbReference>
<organism evidence="1 2">
    <name type="scientific">Thermococcus camini</name>
    <dbReference type="NCBI Taxonomy" id="2016373"/>
    <lineage>
        <taxon>Archaea</taxon>
        <taxon>Methanobacteriati</taxon>
        <taxon>Methanobacteriota</taxon>
        <taxon>Thermococci</taxon>
        <taxon>Thermococcales</taxon>
        <taxon>Thermococcaceae</taxon>
        <taxon>Thermococcus</taxon>
    </lineage>
</organism>
<name>A0A7G2D8W4_9EURY</name>
<dbReference type="EMBL" id="LR881183">
    <property type="protein sequence ID" value="CAD5243615.1"/>
    <property type="molecule type" value="Genomic_DNA"/>
</dbReference>
<dbReference type="AlphaFoldDB" id="A0A7G2D8W4"/>
<accession>A0A7G2D8W4</accession>
<proteinExistence type="predicted"/>
<dbReference type="GeneID" id="71842269"/>
<reference evidence="1 2" key="1">
    <citation type="submission" date="2020-09" db="EMBL/GenBank/DDBJ databases">
        <authorList>
            <person name="Courtine D."/>
        </authorList>
    </citation>
    <scope>NUCLEOTIDE SEQUENCE [LARGE SCALE GENOMIC DNA]</scope>
    <source>
        <strain evidence="1 2">IRI35c</strain>
    </source>
</reference>
<dbReference type="RefSeq" id="WP_246454661.1">
    <property type="nucleotide sequence ID" value="NZ_LR881183.1"/>
</dbReference>
<gene>
    <name evidence="1" type="ORF">TIRI35C_0461</name>
</gene>
<keyword evidence="2" id="KW-1185">Reference proteome</keyword>
<evidence type="ECO:0000313" key="1">
    <source>
        <dbReference type="EMBL" id="CAD5243615.1"/>
    </source>
</evidence>
<protein>
    <submittedName>
        <fullName evidence="1">Uncharacterized protein</fullName>
    </submittedName>
</protein>
<dbReference type="KEGG" id="tcq:TIRI35C_0461"/>
<sequence length="232" mass="26532">MNFTNLTKGCPLYHTNVTPKVNVSVVTLYNMTEKHEQMLFFRLNFYNSTFNYTMYALVYRAERSQYNFTLVTRIFTDPKTGAYKAYLTGMNIAPNDENKVVPVGDTIITKDNLTLSEYYWTLNKVLMKLRRGDETNWVWGRSAYELRHLSHLVRLKLPEYNQGKAVGMTVAMDSAGELACDVICHLLIAGGVWACCALYPPACPVCILVYEVLETGQLTYVFCYETCERLVG</sequence>